<reference evidence="2 3" key="1">
    <citation type="submission" date="2019-09" db="EMBL/GenBank/DDBJ databases">
        <authorList>
            <person name="Depoorter E."/>
        </authorList>
    </citation>
    <scope>NUCLEOTIDE SEQUENCE [LARGE SCALE GENOMIC DNA]</scope>
    <source>
        <strain evidence="2">LMG 6863</strain>
    </source>
</reference>
<gene>
    <name evidence="2" type="ORF">BLA6863_06066</name>
</gene>
<evidence type="ECO:0000313" key="3">
    <source>
        <dbReference type="Proteomes" id="UP000494170"/>
    </source>
</evidence>
<feature type="compositionally biased region" description="Low complexity" evidence="1">
    <location>
        <begin position="1"/>
        <end position="18"/>
    </location>
</feature>
<evidence type="ECO:0000313" key="2">
    <source>
        <dbReference type="EMBL" id="VWC24776.1"/>
    </source>
</evidence>
<sequence>MQSSEAGAADAGAARPATTGGGSGFAPTGSVRPAGGERERFAHPLRIGPAT</sequence>
<evidence type="ECO:0000256" key="1">
    <source>
        <dbReference type="SAM" id="MobiDB-lite"/>
    </source>
</evidence>
<proteinExistence type="predicted"/>
<protein>
    <submittedName>
        <fullName evidence="2">Uncharacterized protein</fullName>
    </submittedName>
</protein>
<dbReference type="EMBL" id="CABVPY010000055">
    <property type="protein sequence ID" value="VWC24776.1"/>
    <property type="molecule type" value="Genomic_DNA"/>
</dbReference>
<organism evidence="2 3">
    <name type="scientific">Burkholderia lata (strain ATCC 17760 / DSM 23089 / LMG 22485 / NCIMB 9086 / R18194 / 383)</name>
    <dbReference type="NCBI Taxonomy" id="482957"/>
    <lineage>
        <taxon>Bacteria</taxon>
        <taxon>Pseudomonadati</taxon>
        <taxon>Pseudomonadota</taxon>
        <taxon>Betaproteobacteria</taxon>
        <taxon>Burkholderiales</taxon>
        <taxon>Burkholderiaceae</taxon>
        <taxon>Burkholderia</taxon>
        <taxon>Burkholderia cepacia complex</taxon>
    </lineage>
</organism>
<dbReference type="AlphaFoldDB" id="A0A6P2QY04"/>
<feature type="region of interest" description="Disordered" evidence="1">
    <location>
        <begin position="1"/>
        <end position="51"/>
    </location>
</feature>
<name>A0A6P2QY04_BURL3</name>
<accession>A0A6P2QY04</accession>
<dbReference type="Proteomes" id="UP000494170">
    <property type="component" value="Unassembled WGS sequence"/>
</dbReference>
<dbReference type="RefSeq" id="WP_174945731.1">
    <property type="nucleotide sequence ID" value="NZ_CABVPY010000055.1"/>
</dbReference>